<feature type="non-terminal residue" evidence="2">
    <location>
        <position position="1"/>
    </location>
</feature>
<keyword evidence="1" id="KW-1133">Transmembrane helix</keyword>
<proteinExistence type="predicted"/>
<feature type="transmembrane region" description="Helical" evidence="1">
    <location>
        <begin position="6"/>
        <end position="26"/>
    </location>
</feature>
<evidence type="ECO:0000313" key="3">
    <source>
        <dbReference type="Proteomes" id="UP000007129"/>
    </source>
</evidence>
<gene>
    <name evidence="2" type="ORF">MPH_14161</name>
</gene>
<dbReference type="Proteomes" id="UP000007129">
    <property type="component" value="Unassembled WGS sequence"/>
</dbReference>
<comment type="caution">
    <text evidence="2">The sequence shown here is derived from an EMBL/GenBank/DDBJ whole genome shotgun (WGS) entry which is preliminary data.</text>
</comment>
<sequence length="62" mass="7378">QMSSWPSHYFIISQIWNIVVVNVAYYQVSMLQFNNSLVQVPLYDTMAHYVPTWVISSRTYNF</sequence>
<organism evidence="2 3">
    <name type="scientific">Macrophomina phaseolina (strain MS6)</name>
    <name type="common">Charcoal rot fungus</name>
    <dbReference type="NCBI Taxonomy" id="1126212"/>
    <lineage>
        <taxon>Eukaryota</taxon>
        <taxon>Fungi</taxon>
        <taxon>Dikarya</taxon>
        <taxon>Ascomycota</taxon>
        <taxon>Pezizomycotina</taxon>
        <taxon>Dothideomycetes</taxon>
        <taxon>Dothideomycetes incertae sedis</taxon>
        <taxon>Botryosphaeriales</taxon>
        <taxon>Botryosphaeriaceae</taxon>
        <taxon>Macrophomina</taxon>
    </lineage>
</organism>
<reference evidence="2 3" key="1">
    <citation type="journal article" date="2012" name="BMC Genomics">
        <title>Tools to kill: Genome of one of the most destructive plant pathogenic fungi Macrophomina phaseolina.</title>
        <authorList>
            <person name="Islam M.S."/>
            <person name="Haque M.S."/>
            <person name="Islam M.M."/>
            <person name="Emdad E.M."/>
            <person name="Halim A."/>
            <person name="Hossen Q.M.M."/>
            <person name="Hossain M.Z."/>
            <person name="Ahmed B."/>
            <person name="Rahim S."/>
            <person name="Rahman M.S."/>
            <person name="Alam M.M."/>
            <person name="Hou S."/>
            <person name="Wan X."/>
            <person name="Saito J.A."/>
            <person name="Alam M."/>
        </authorList>
    </citation>
    <scope>NUCLEOTIDE SEQUENCE [LARGE SCALE GENOMIC DNA]</scope>
    <source>
        <strain evidence="2 3">MS6</strain>
    </source>
</reference>
<dbReference type="EMBL" id="AHHD01001089">
    <property type="protein sequence ID" value="EKG08901.1"/>
    <property type="molecule type" value="Genomic_DNA"/>
</dbReference>
<accession>K2QGK5</accession>
<dbReference type="HOGENOM" id="CLU_2910342_0_0_1"/>
<evidence type="ECO:0000313" key="2">
    <source>
        <dbReference type="EMBL" id="EKG08901.1"/>
    </source>
</evidence>
<name>K2QGK5_MACPH</name>
<dbReference type="AlphaFoldDB" id="K2QGK5"/>
<dbReference type="InParanoid" id="K2QGK5"/>
<evidence type="ECO:0000256" key="1">
    <source>
        <dbReference type="SAM" id="Phobius"/>
    </source>
</evidence>
<keyword evidence="1" id="KW-0472">Membrane</keyword>
<protein>
    <submittedName>
        <fullName evidence="2">Uncharacterized protein</fullName>
    </submittedName>
</protein>
<dbReference type="VEuPathDB" id="FungiDB:MPH_14161"/>
<keyword evidence="1" id="KW-0812">Transmembrane</keyword>